<reference evidence="10" key="1">
    <citation type="submission" date="2016-01" db="EMBL/GenBank/DDBJ databases">
        <authorList>
            <person name="Peeters Charlotte."/>
        </authorList>
    </citation>
    <scope>NUCLEOTIDE SEQUENCE</scope>
    <source>
        <strain evidence="10">LMG 22936</strain>
    </source>
</reference>
<evidence type="ECO:0000256" key="1">
    <source>
        <dbReference type="ARBA" id="ARBA00004651"/>
    </source>
</evidence>
<evidence type="ECO:0000256" key="6">
    <source>
        <dbReference type="ARBA" id="ARBA00022989"/>
    </source>
</evidence>
<feature type="transmembrane region" description="Helical" evidence="8">
    <location>
        <begin position="229"/>
        <end position="248"/>
    </location>
</feature>
<proteinExistence type="inferred from homology"/>
<evidence type="ECO:0000256" key="2">
    <source>
        <dbReference type="ARBA" id="ARBA00009142"/>
    </source>
</evidence>
<keyword evidence="7 8" id="KW-0472">Membrane</keyword>
<feature type="chain" id="PRO_5011118360" description="Probable membrane transporter protein" evidence="9">
    <location>
        <begin position="25"/>
        <end position="258"/>
    </location>
</feature>
<keyword evidence="3" id="KW-0813">Transport</keyword>
<comment type="caution">
    <text evidence="10">The sequence shown here is derived from an EMBL/GenBank/DDBJ whole genome shotgun (WGS) entry which is preliminary data.</text>
</comment>
<sequence length="258" mass="26568">MPRMHSLFLVFGAGLLAGAMNALAGGGSFVSLPAMIAAGVPPVQANSSSTVALFPGGLASAWAYRDGLGPVGSVTMRSLLVATLIGGFAGAILLLRTSSAAFSVVLPWLLLIASLALAFGRRVGDALRTRYRIRGSAVLAIQFGLGVYGGYFGGAVGIMMIAMWGLLDTRDIKSLNAPRTLLVSAANAVAVLTFVIAKAVHWPETLAMLVAAVIGGYGGAQIGRRASPAIVRTCTLVLTFCITLAFFVRTYAPALPGR</sequence>
<evidence type="ECO:0000256" key="3">
    <source>
        <dbReference type="ARBA" id="ARBA00022448"/>
    </source>
</evidence>
<comment type="similarity">
    <text evidence="2 8">Belongs to the 4-toluene sulfonate uptake permease (TSUP) (TC 2.A.102) family.</text>
</comment>
<keyword evidence="5 8" id="KW-0812">Transmembrane</keyword>
<feature type="transmembrane region" description="Helical" evidence="8">
    <location>
        <begin position="139"/>
        <end position="167"/>
    </location>
</feature>
<dbReference type="EMBL" id="FCNZ02000016">
    <property type="protein sequence ID" value="SAL68050.1"/>
    <property type="molecule type" value="Genomic_DNA"/>
</dbReference>
<organism evidence="10 11">
    <name type="scientific">Caballeronia telluris</name>
    <dbReference type="NCBI Taxonomy" id="326475"/>
    <lineage>
        <taxon>Bacteria</taxon>
        <taxon>Pseudomonadati</taxon>
        <taxon>Pseudomonadota</taxon>
        <taxon>Betaproteobacteria</taxon>
        <taxon>Burkholderiales</taxon>
        <taxon>Burkholderiaceae</taxon>
        <taxon>Caballeronia</taxon>
    </lineage>
</organism>
<keyword evidence="11" id="KW-1185">Reference proteome</keyword>
<gene>
    <name evidence="10" type="ORF">AWB66_04222</name>
</gene>
<keyword evidence="9" id="KW-0732">Signal</keyword>
<dbReference type="GO" id="GO:0005886">
    <property type="term" value="C:plasma membrane"/>
    <property type="evidence" value="ECO:0007669"/>
    <property type="project" value="UniProtKB-SubCell"/>
</dbReference>
<comment type="subcellular location">
    <subcellularLocation>
        <location evidence="1 8">Cell membrane</location>
        <topology evidence="1 8">Multi-pass membrane protein</topology>
    </subcellularLocation>
</comment>
<dbReference type="Proteomes" id="UP000054717">
    <property type="component" value="Unassembled WGS sequence"/>
</dbReference>
<protein>
    <recommendedName>
        <fullName evidence="8">Probable membrane transporter protein</fullName>
    </recommendedName>
</protein>
<dbReference type="AlphaFoldDB" id="A0A158JI70"/>
<evidence type="ECO:0000256" key="4">
    <source>
        <dbReference type="ARBA" id="ARBA00022475"/>
    </source>
</evidence>
<dbReference type="InterPro" id="IPR002781">
    <property type="entry name" value="TM_pro_TauE-like"/>
</dbReference>
<evidence type="ECO:0000313" key="10">
    <source>
        <dbReference type="EMBL" id="SAL68050.1"/>
    </source>
</evidence>
<feature type="transmembrane region" description="Helical" evidence="8">
    <location>
        <begin position="76"/>
        <end position="95"/>
    </location>
</feature>
<dbReference type="Pfam" id="PF01925">
    <property type="entry name" value="TauE"/>
    <property type="match status" value="1"/>
</dbReference>
<accession>A0A158JI70</accession>
<evidence type="ECO:0000313" key="11">
    <source>
        <dbReference type="Proteomes" id="UP000054717"/>
    </source>
</evidence>
<keyword evidence="4 8" id="KW-1003">Cell membrane</keyword>
<evidence type="ECO:0000256" key="7">
    <source>
        <dbReference type="ARBA" id="ARBA00023136"/>
    </source>
</evidence>
<keyword evidence="6 8" id="KW-1133">Transmembrane helix</keyword>
<feature type="signal peptide" evidence="9">
    <location>
        <begin position="1"/>
        <end position="24"/>
    </location>
</feature>
<feature type="transmembrane region" description="Helical" evidence="8">
    <location>
        <begin position="206"/>
        <end position="223"/>
    </location>
</feature>
<name>A0A158JI70_9BURK</name>
<dbReference type="STRING" id="326475.AWB66_04222"/>
<dbReference type="InterPro" id="IPR052017">
    <property type="entry name" value="TSUP"/>
</dbReference>
<dbReference type="PANTHER" id="PTHR30269:SF0">
    <property type="entry name" value="MEMBRANE TRANSPORTER PROTEIN YFCA-RELATED"/>
    <property type="match status" value="1"/>
</dbReference>
<evidence type="ECO:0000256" key="8">
    <source>
        <dbReference type="RuleBase" id="RU363041"/>
    </source>
</evidence>
<feature type="transmembrane region" description="Helical" evidence="8">
    <location>
        <begin position="179"/>
        <end position="199"/>
    </location>
</feature>
<dbReference type="PANTHER" id="PTHR30269">
    <property type="entry name" value="TRANSMEMBRANE PROTEIN YFCA"/>
    <property type="match status" value="1"/>
</dbReference>
<feature type="transmembrane region" description="Helical" evidence="8">
    <location>
        <begin position="101"/>
        <end position="119"/>
    </location>
</feature>
<evidence type="ECO:0000256" key="9">
    <source>
        <dbReference type="SAM" id="SignalP"/>
    </source>
</evidence>
<evidence type="ECO:0000256" key="5">
    <source>
        <dbReference type="ARBA" id="ARBA00022692"/>
    </source>
</evidence>